<dbReference type="EMBL" id="VIKS01000014">
    <property type="protein sequence ID" value="TQV84442.1"/>
    <property type="molecule type" value="Genomic_DNA"/>
</dbReference>
<keyword evidence="3" id="KW-1185">Reference proteome</keyword>
<dbReference type="RefSeq" id="WP_142934064.1">
    <property type="nucleotide sequence ID" value="NZ_ML660170.1"/>
</dbReference>
<feature type="domain" description="DUF7931" evidence="1">
    <location>
        <begin position="32"/>
        <end position="174"/>
    </location>
</feature>
<comment type="caution">
    <text evidence="2">The sequence shown here is derived from an EMBL/GenBank/DDBJ whole genome shotgun (WGS) entry which is preliminary data.</text>
</comment>
<protein>
    <recommendedName>
        <fullName evidence="1">DUF7931 domain-containing protein</fullName>
    </recommendedName>
</protein>
<organism evidence="2 3">
    <name type="scientific">Aliikangiella coralliicola</name>
    <dbReference type="NCBI Taxonomy" id="2592383"/>
    <lineage>
        <taxon>Bacteria</taxon>
        <taxon>Pseudomonadati</taxon>
        <taxon>Pseudomonadota</taxon>
        <taxon>Gammaproteobacteria</taxon>
        <taxon>Oceanospirillales</taxon>
        <taxon>Pleioneaceae</taxon>
        <taxon>Aliikangiella</taxon>
    </lineage>
</organism>
<gene>
    <name evidence="2" type="ORF">FLL46_22765</name>
</gene>
<dbReference type="OrthoDB" id="6080223at2"/>
<dbReference type="AlphaFoldDB" id="A0A545U4Q7"/>
<reference evidence="2 3" key="1">
    <citation type="submission" date="2019-07" db="EMBL/GenBank/DDBJ databases">
        <title>Draft genome for Aliikangiella sp. M105.</title>
        <authorList>
            <person name="Wang G."/>
        </authorList>
    </citation>
    <scope>NUCLEOTIDE SEQUENCE [LARGE SCALE GENOMIC DNA]</scope>
    <source>
        <strain evidence="2 3">M105</strain>
    </source>
</reference>
<evidence type="ECO:0000313" key="3">
    <source>
        <dbReference type="Proteomes" id="UP000315439"/>
    </source>
</evidence>
<evidence type="ECO:0000313" key="2">
    <source>
        <dbReference type="EMBL" id="TQV84442.1"/>
    </source>
</evidence>
<sequence>MNATNENTDDTQNEGRQPQKITRVLSLKALCESTYDYFSTAKQKIQIYTRNLDPRVLNSRELEQSLSRFIRSSRFVKVEILITEERNLQGIDHRLVSLAQKYTSFVSIKVIPKDYHENHFAFYLIDGRTLIYRNVADRYESEIHQLPSSHLKQKTKYFDEVWEKSSPAIHLRALHL</sequence>
<accession>A0A545U4Q7</accession>
<dbReference type="Proteomes" id="UP000315439">
    <property type="component" value="Unassembled WGS sequence"/>
</dbReference>
<name>A0A545U4Q7_9GAMM</name>
<evidence type="ECO:0000259" key="1">
    <source>
        <dbReference type="Pfam" id="PF25559"/>
    </source>
</evidence>
<dbReference type="Pfam" id="PF25559">
    <property type="entry name" value="DUF7931"/>
    <property type="match status" value="1"/>
</dbReference>
<proteinExistence type="predicted"/>
<dbReference type="InterPro" id="IPR057691">
    <property type="entry name" value="DUF7931"/>
</dbReference>